<keyword evidence="12" id="KW-1185">Reference proteome</keyword>
<proteinExistence type="predicted"/>
<evidence type="ECO:0000256" key="3">
    <source>
        <dbReference type="ARBA" id="ARBA00022679"/>
    </source>
</evidence>
<feature type="domain" description="HAMP" evidence="10">
    <location>
        <begin position="220"/>
        <end position="274"/>
    </location>
</feature>
<dbReference type="InterPro" id="IPR003660">
    <property type="entry name" value="HAMP_dom"/>
</dbReference>
<dbReference type="GO" id="GO:0016301">
    <property type="term" value="F:kinase activity"/>
    <property type="evidence" value="ECO:0007669"/>
    <property type="project" value="UniProtKB-KW"/>
</dbReference>
<dbReference type="STRING" id="79604.AAY81_04700"/>
<reference evidence="12" key="1">
    <citation type="submission" date="2016-10" db="EMBL/GenBank/DDBJ databases">
        <authorList>
            <person name="Varghese N."/>
        </authorList>
    </citation>
    <scope>NUCLEOTIDE SEQUENCE [LARGE SCALE GENOMIC DNA]</scope>
    <source>
        <strain evidence="12">DSM 21843</strain>
    </source>
</reference>
<gene>
    <name evidence="11" type="ORF">SAMN02910314_01959</name>
</gene>
<dbReference type="GO" id="GO:0007165">
    <property type="term" value="P:signal transduction"/>
    <property type="evidence" value="ECO:0007669"/>
    <property type="project" value="InterPro"/>
</dbReference>
<keyword evidence="4 8" id="KW-0812">Transmembrane</keyword>
<protein>
    <submittedName>
        <fullName evidence="11">HAMP domain-containing protein</fullName>
    </submittedName>
</protein>
<dbReference type="Pfam" id="PF13581">
    <property type="entry name" value="HATPase_c_2"/>
    <property type="match status" value="1"/>
</dbReference>
<evidence type="ECO:0000256" key="4">
    <source>
        <dbReference type="ARBA" id="ARBA00022692"/>
    </source>
</evidence>
<evidence type="ECO:0000259" key="10">
    <source>
        <dbReference type="PROSITE" id="PS50885"/>
    </source>
</evidence>
<dbReference type="Proteomes" id="UP000182975">
    <property type="component" value="Unassembled WGS sequence"/>
</dbReference>
<keyword evidence="6" id="KW-0378">Hydrolase</keyword>
<dbReference type="PROSITE" id="PS50885">
    <property type="entry name" value="HAMP"/>
    <property type="match status" value="1"/>
</dbReference>
<keyword evidence="5" id="KW-0418">Kinase</keyword>
<evidence type="ECO:0000256" key="5">
    <source>
        <dbReference type="ARBA" id="ARBA00022777"/>
    </source>
</evidence>
<evidence type="ECO:0000256" key="7">
    <source>
        <dbReference type="ARBA" id="ARBA00022989"/>
    </source>
</evidence>
<dbReference type="GO" id="GO:0016791">
    <property type="term" value="F:phosphatase activity"/>
    <property type="evidence" value="ECO:0007669"/>
    <property type="project" value="TreeGrafter"/>
</dbReference>
<dbReference type="PANTHER" id="PTHR43156">
    <property type="entry name" value="STAGE II SPORULATION PROTEIN E-RELATED"/>
    <property type="match status" value="1"/>
</dbReference>
<organism evidence="11 12">
    <name type="scientific">Denitrobacterium detoxificans</name>
    <dbReference type="NCBI Taxonomy" id="79604"/>
    <lineage>
        <taxon>Bacteria</taxon>
        <taxon>Bacillati</taxon>
        <taxon>Actinomycetota</taxon>
        <taxon>Coriobacteriia</taxon>
        <taxon>Eggerthellales</taxon>
        <taxon>Eggerthellaceae</taxon>
        <taxon>Denitrobacterium</taxon>
    </lineage>
</organism>
<dbReference type="SMART" id="SM00304">
    <property type="entry name" value="HAMP"/>
    <property type="match status" value="1"/>
</dbReference>
<keyword evidence="8" id="KW-0472">Membrane</keyword>
<dbReference type="InterPro" id="IPR001932">
    <property type="entry name" value="PPM-type_phosphatase-like_dom"/>
</dbReference>
<name>A0A172RXU2_9ACTN</name>
<keyword evidence="2" id="KW-0597">Phosphoprotein</keyword>
<comment type="subcellular location">
    <subcellularLocation>
        <location evidence="1">Membrane</location>
    </subcellularLocation>
</comment>
<feature type="transmembrane region" description="Helical" evidence="8">
    <location>
        <begin position="200"/>
        <end position="218"/>
    </location>
</feature>
<evidence type="ECO:0000256" key="8">
    <source>
        <dbReference type="SAM" id="Phobius"/>
    </source>
</evidence>
<evidence type="ECO:0000313" key="12">
    <source>
        <dbReference type="Proteomes" id="UP000182975"/>
    </source>
</evidence>
<dbReference type="Pfam" id="PF07228">
    <property type="entry name" value="SpoIIE"/>
    <property type="match status" value="1"/>
</dbReference>
<evidence type="ECO:0000313" key="11">
    <source>
        <dbReference type="EMBL" id="SEP02646.1"/>
    </source>
</evidence>
<dbReference type="GO" id="GO:0016020">
    <property type="term" value="C:membrane"/>
    <property type="evidence" value="ECO:0007669"/>
    <property type="project" value="UniProtKB-SubCell"/>
</dbReference>
<dbReference type="Pfam" id="PF00672">
    <property type="entry name" value="HAMP"/>
    <property type="match status" value="1"/>
</dbReference>
<dbReference type="SMART" id="SM00331">
    <property type="entry name" value="PP2C_SIG"/>
    <property type="match status" value="1"/>
</dbReference>
<dbReference type="InterPro" id="IPR052016">
    <property type="entry name" value="Bact_Sigma-Reg"/>
</dbReference>
<evidence type="ECO:0000256" key="1">
    <source>
        <dbReference type="ARBA" id="ARBA00004370"/>
    </source>
</evidence>
<keyword evidence="3" id="KW-0808">Transferase</keyword>
<dbReference type="InterPro" id="IPR036890">
    <property type="entry name" value="HATPase_C_sf"/>
</dbReference>
<dbReference type="Gene3D" id="3.30.565.10">
    <property type="entry name" value="Histidine kinase-like ATPase, C-terminal domain"/>
    <property type="match status" value="1"/>
</dbReference>
<dbReference type="KEGG" id="ddt:AAY81_04700"/>
<feature type="chain" id="PRO_5010452195" evidence="9">
    <location>
        <begin position="29"/>
        <end position="663"/>
    </location>
</feature>
<evidence type="ECO:0000256" key="9">
    <source>
        <dbReference type="SAM" id="SignalP"/>
    </source>
</evidence>
<keyword evidence="7 8" id="KW-1133">Transmembrane helix</keyword>
<dbReference type="SUPFAM" id="SSF55874">
    <property type="entry name" value="ATPase domain of HSP90 chaperone/DNA topoisomerase II/histidine kinase"/>
    <property type="match status" value="1"/>
</dbReference>
<feature type="signal peptide" evidence="9">
    <location>
        <begin position="1"/>
        <end position="28"/>
    </location>
</feature>
<dbReference type="SUPFAM" id="SSF81606">
    <property type="entry name" value="PP2C-like"/>
    <property type="match status" value="1"/>
</dbReference>
<dbReference type="Gene3D" id="6.10.340.10">
    <property type="match status" value="1"/>
</dbReference>
<dbReference type="CDD" id="cd16936">
    <property type="entry name" value="HATPase_RsbW-like"/>
    <property type="match status" value="1"/>
</dbReference>
<evidence type="ECO:0000256" key="2">
    <source>
        <dbReference type="ARBA" id="ARBA00022553"/>
    </source>
</evidence>
<dbReference type="CDD" id="cd06225">
    <property type="entry name" value="HAMP"/>
    <property type="match status" value="1"/>
</dbReference>
<sequence>MVVFRSVNGKITAAIVVVLLASASVAFAVNYTIIYNTEHDRSDSMGIAAAKECSTILAVASDGLDDDEFVPGTHDYDLCQENLRTLCQTCGMDYLYICKVDVENSTITYIMAVGGSDAENDEITRERPFGTVVYTEISDVMKLALKGAPEPVAEEIDNQFGHMLDWYYPAMQLGDNVVAASSYSVDRQRDRVISSTVSTMWPFALAILLLFAVELVILRRNVFNPLHLIAARMRSFTAKEAKEAEPLDIRSNDEIGDIASAFNEMSGEIDEYVARIGQMAAERAQTDFELSVSHRIQQGMVPGRTQLLGDGFSACGFSRPARSVGGDFYDVVQLDDGRIAVVVGDAAGKGIAAALFMTVVKTMIIDGLRLGNGPAEVLTRTNARVSLSNPEDMFVSVFAAVLDPRNGEVRFANAGHMPPLLVGNNASVFEVNPGELLGLFDDTVIEESTVILEPGQGLLLYTDGVVEAQAVDGSFFGEDRLAESVAACVPYDHAGDIVDVVVRAVDGFAEGREQFDDLTAAVLMYARSNDADNVRGEDGSLGEELPCDMSALPRLREALYATDANDALKRKAYLACEEVFANIVSYSGATKSWVSISAAPDFVRMVFADNGKPFDPTATEDVEREFEDLDTGGMGIGLVRQLASKLEYQRADERNILTVVVRA</sequence>
<dbReference type="InterPro" id="IPR036457">
    <property type="entry name" value="PPM-type-like_dom_sf"/>
</dbReference>
<keyword evidence="9" id="KW-0732">Signal</keyword>
<accession>A0A172RXU2</accession>
<dbReference type="AlphaFoldDB" id="A0A172RXU2"/>
<dbReference type="InterPro" id="IPR003594">
    <property type="entry name" value="HATPase_dom"/>
</dbReference>
<dbReference type="Gene3D" id="3.60.40.10">
    <property type="entry name" value="PPM-type phosphatase domain"/>
    <property type="match status" value="1"/>
</dbReference>
<dbReference type="PANTHER" id="PTHR43156:SF2">
    <property type="entry name" value="STAGE II SPORULATION PROTEIN E"/>
    <property type="match status" value="1"/>
</dbReference>
<evidence type="ECO:0000256" key="6">
    <source>
        <dbReference type="ARBA" id="ARBA00022801"/>
    </source>
</evidence>
<dbReference type="EMBL" id="FOEC01000021">
    <property type="protein sequence ID" value="SEP02646.1"/>
    <property type="molecule type" value="Genomic_DNA"/>
</dbReference>